<evidence type="ECO:0000313" key="1">
    <source>
        <dbReference type="EMBL" id="OAQ24316.1"/>
    </source>
</evidence>
<name>A0A197JII0_9FUNG</name>
<protein>
    <submittedName>
        <fullName evidence="1">Uncharacterized protein</fullName>
    </submittedName>
</protein>
<keyword evidence="2" id="KW-1185">Reference proteome</keyword>
<proteinExistence type="predicted"/>
<sequence>MTTCGKEAYWEAVEAFKAESKKIGFEDPCEALNLTSFEAIRAKLMAGPMLCFRKGWKSPFIGEEVDMLALVEKLHHASGPKFEGKERIVIIEFWDF</sequence>
<dbReference type="EMBL" id="KV442096">
    <property type="protein sequence ID" value="OAQ24316.1"/>
    <property type="molecule type" value="Genomic_DNA"/>
</dbReference>
<dbReference type="OrthoDB" id="2121326at2759"/>
<organism evidence="1 2">
    <name type="scientific">Linnemannia elongata AG-77</name>
    <dbReference type="NCBI Taxonomy" id="1314771"/>
    <lineage>
        <taxon>Eukaryota</taxon>
        <taxon>Fungi</taxon>
        <taxon>Fungi incertae sedis</taxon>
        <taxon>Mucoromycota</taxon>
        <taxon>Mortierellomycotina</taxon>
        <taxon>Mortierellomycetes</taxon>
        <taxon>Mortierellales</taxon>
        <taxon>Mortierellaceae</taxon>
        <taxon>Linnemannia</taxon>
    </lineage>
</organism>
<evidence type="ECO:0000313" key="2">
    <source>
        <dbReference type="Proteomes" id="UP000078512"/>
    </source>
</evidence>
<dbReference type="Proteomes" id="UP000078512">
    <property type="component" value="Unassembled WGS sequence"/>
</dbReference>
<reference evidence="1 2" key="1">
    <citation type="submission" date="2016-05" db="EMBL/GenBank/DDBJ databases">
        <title>Genome sequencing reveals origins of a unique bacterial endosymbiosis in the earliest lineages of terrestrial Fungi.</title>
        <authorList>
            <consortium name="DOE Joint Genome Institute"/>
            <person name="Uehling J."/>
            <person name="Gryganskyi A."/>
            <person name="Hameed K."/>
            <person name="Tschaplinski T."/>
            <person name="Misztal P."/>
            <person name="Wu S."/>
            <person name="Desiro A."/>
            <person name="Vande Pol N."/>
            <person name="Du Z.-Y."/>
            <person name="Zienkiewicz A."/>
            <person name="Zienkiewicz K."/>
            <person name="Morin E."/>
            <person name="Tisserant E."/>
            <person name="Splivallo R."/>
            <person name="Hainaut M."/>
            <person name="Henrissat B."/>
            <person name="Ohm R."/>
            <person name="Kuo A."/>
            <person name="Yan J."/>
            <person name="Lipzen A."/>
            <person name="Nolan M."/>
            <person name="Labutti K."/>
            <person name="Barry K."/>
            <person name="Goldstein A."/>
            <person name="Labbe J."/>
            <person name="Schadt C."/>
            <person name="Tuskan G."/>
            <person name="Grigoriev I."/>
            <person name="Martin F."/>
            <person name="Vilgalys R."/>
            <person name="Bonito G."/>
        </authorList>
    </citation>
    <scope>NUCLEOTIDE SEQUENCE [LARGE SCALE GENOMIC DNA]</scope>
    <source>
        <strain evidence="1 2">AG-77</strain>
    </source>
</reference>
<dbReference type="AlphaFoldDB" id="A0A197JII0"/>
<gene>
    <name evidence="1" type="ORF">K457DRAFT_24187</name>
</gene>
<accession>A0A197JII0</accession>